<evidence type="ECO:0000313" key="1">
    <source>
        <dbReference type="EMBL" id="KAG6580660.1"/>
    </source>
</evidence>
<accession>A0AAV6MFE8</accession>
<sequence>MANERRTTRSSTFRWVSRNVVLPEPDMAGIGFLSFEIKPLMSNWMPLQMKKKMDRRVKKMQKFIVLTADLSREMEVLAAVEQNLRRNTTIFSFAGGGGKSFNYRGTAVVFRA</sequence>
<dbReference type="EMBL" id="JAGKQH010000014">
    <property type="protein sequence ID" value="KAG6580660.1"/>
    <property type="molecule type" value="Genomic_DNA"/>
</dbReference>
<gene>
    <name evidence="1" type="ORF">SDJN03_20662</name>
</gene>
<proteinExistence type="predicted"/>
<dbReference type="AlphaFoldDB" id="A0AAV6MFE8"/>
<protein>
    <submittedName>
        <fullName evidence="1">Uncharacterized protein</fullName>
    </submittedName>
</protein>
<keyword evidence="2" id="KW-1185">Reference proteome</keyword>
<comment type="caution">
    <text evidence="1">The sequence shown here is derived from an EMBL/GenBank/DDBJ whole genome shotgun (WGS) entry which is preliminary data.</text>
</comment>
<dbReference type="Proteomes" id="UP000685013">
    <property type="component" value="Chromosome 14"/>
</dbReference>
<evidence type="ECO:0000313" key="2">
    <source>
        <dbReference type="Proteomes" id="UP000685013"/>
    </source>
</evidence>
<organism evidence="1 2">
    <name type="scientific">Cucurbita argyrosperma subsp. sororia</name>
    <dbReference type="NCBI Taxonomy" id="37648"/>
    <lineage>
        <taxon>Eukaryota</taxon>
        <taxon>Viridiplantae</taxon>
        <taxon>Streptophyta</taxon>
        <taxon>Embryophyta</taxon>
        <taxon>Tracheophyta</taxon>
        <taxon>Spermatophyta</taxon>
        <taxon>Magnoliopsida</taxon>
        <taxon>eudicotyledons</taxon>
        <taxon>Gunneridae</taxon>
        <taxon>Pentapetalae</taxon>
        <taxon>rosids</taxon>
        <taxon>fabids</taxon>
        <taxon>Cucurbitales</taxon>
        <taxon>Cucurbitaceae</taxon>
        <taxon>Cucurbiteae</taxon>
        <taxon>Cucurbita</taxon>
    </lineage>
</organism>
<feature type="non-terminal residue" evidence="1">
    <location>
        <position position="1"/>
    </location>
</feature>
<reference evidence="1 2" key="1">
    <citation type="journal article" date="2021" name="Hortic Res">
        <title>The domestication of Cucurbita argyrosperma as revealed by the genome of its wild relative.</title>
        <authorList>
            <person name="Barrera-Redondo J."/>
            <person name="Sanchez-de la Vega G."/>
            <person name="Aguirre-Liguori J.A."/>
            <person name="Castellanos-Morales G."/>
            <person name="Gutierrez-Guerrero Y.T."/>
            <person name="Aguirre-Dugua X."/>
            <person name="Aguirre-Planter E."/>
            <person name="Tenaillon M.I."/>
            <person name="Lira-Saade R."/>
            <person name="Eguiarte L.E."/>
        </authorList>
    </citation>
    <scope>NUCLEOTIDE SEQUENCE [LARGE SCALE GENOMIC DNA]</scope>
    <source>
        <strain evidence="1">JBR-2021</strain>
    </source>
</reference>
<name>A0AAV6MFE8_9ROSI</name>